<keyword evidence="2" id="KW-1133">Transmembrane helix</keyword>
<reference evidence="5 6" key="1">
    <citation type="submission" date="2019-10" db="EMBL/GenBank/DDBJ databases">
        <title>Streptomyces sp. nov., a novel actinobacterium isolated from alkaline environment.</title>
        <authorList>
            <person name="Golinska P."/>
        </authorList>
    </citation>
    <scope>NUCLEOTIDE SEQUENCE [LARGE SCALE GENOMIC DNA]</scope>
    <source>
        <strain evidence="5 6">OF1</strain>
    </source>
</reference>
<keyword evidence="2" id="KW-0812">Transmembrane</keyword>
<dbReference type="Pfam" id="PF10011">
    <property type="entry name" value="DUF2254"/>
    <property type="match status" value="1"/>
</dbReference>
<organism evidence="5 6">
    <name type="scientific">Streptomyces alkaliterrae</name>
    <dbReference type="NCBI Taxonomy" id="2213162"/>
    <lineage>
        <taxon>Bacteria</taxon>
        <taxon>Bacillati</taxon>
        <taxon>Actinomycetota</taxon>
        <taxon>Actinomycetes</taxon>
        <taxon>Kitasatosporales</taxon>
        <taxon>Streptomycetaceae</taxon>
        <taxon>Streptomyces</taxon>
    </lineage>
</organism>
<evidence type="ECO:0000313" key="8">
    <source>
        <dbReference type="Proteomes" id="UP000525686"/>
    </source>
</evidence>
<sequence>MSGNGSRRRTGVLSRLRKRVRESFLVVPFLGIVAGWTLATAAVVADELIHELGTRLEWLDVADLWFFRATAEFGASAKDAVQTMSSAMLTFIGVVFSITLVALQMAGGQLSPRILRLYVESWVTKLTLALFLCTFLYTLRMQREYGPAPTSQDSVTPYVGYALAMGFVVASLAMFVVYVHSTIRLMRVTHVLDLVTAETLRMLPSRWVRGPAVDPPEEPAGNPSVLDGDADGDAASRSAAERPEWGPDDPGGVLVHNGPSGVLQAVHLDRLVALARAEDVCLRLVPRVGDYLPTGAPLFRCHGGEPRRRSELRRCVDVGADRTMEQDVAFGLRQLVDIAARALSPGVNDPTTAVQALDRVEVVLAGLLTQPLGDQRHRDHDGTVRLVEPVPTWSELLDLALTEIRVYGAASPQVSRRLVALVADLLLLSPPSRRPALERQWALLHEAVADAVPDDRAQRFALTPDRQGLG</sequence>
<dbReference type="EMBL" id="JABJWZ010000029">
    <property type="protein sequence ID" value="MBB1252837.1"/>
    <property type="molecule type" value="Genomic_DNA"/>
</dbReference>
<dbReference type="EMBL" id="JABJXA010000029">
    <property type="protein sequence ID" value="MBB1258609.1"/>
    <property type="molecule type" value="Genomic_DNA"/>
</dbReference>
<dbReference type="Proteomes" id="UP000517765">
    <property type="component" value="Unassembled WGS sequence"/>
</dbReference>
<evidence type="ECO:0000256" key="1">
    <source>
        <dbReference type="SAM" id="MobiDB-lite"/>
    </source>
</evidence>
<gene>
    <name evidence="5" type="ORF">FNX44_024875</name>
    <name evidence="3" type="ORF">H3146_05575</name>
    <name evidence="4" type="ORF">H3147_07165</name>
</gene>
<protein>
    <submittedName>
        <fullName evidence="5">DUF2254 domain-containing protein</fullName>
    </submittedName>
</protein>
<reference evidence="7 8" key="2">
    <citation type="submission" date="2020-05" db="EMBL/GenBank/DDBJ databases">
        <title>Classification of alakaliphilic streptomycetes isolated from an alkaline soil next to Lonar Crater, India and a proposal for the recognition of Streptomyces alkaliterrae sp. nov.</title>
        <authorList>
            <person name="Golinska P."/>
        </authorList>
    </citation>
    <scope>NUCLEOTIDE SEQUENCE [LARGE SCALE GENOMIC DNA]</scope>
    <source>
        <strain evidence="8">OF3</strain>
        <strain evidence="7">OF8</strain>
    </source>
</reference>
<feature type="transmembrane region" description="Helical" evidence="2">
    <location>
        <begin position="86"/>
        <end position="105"/>
    </location>
</feature>
<feature type="region of interest" description="Disordered" evidence="1">
    <location>
        <begin position="211"/>
        <end position="250"/>
    </location>
</feature>
<comment type="caution">
    <text evidence="5">The sequence shown here is derived from an EMBL/GenBank/DDBJ whole genome shotgun (WGS) entry which is preliminary data.</text>
</comment>
<dbReference type="EMBL" id="VJYK02000412">
    <property type="protein sequence ID" value="MQS05026.1"/>
    <property type="molecule type" value="Genomic_DNA"/>
</dbReference>
<accession>A0A5P0YXL2</accession>
<feature type="transmembrane region" description="Helical" evidence="2">
    <location>
        <begin position="24"/>
        <end position="45"/>
    </location>
</feature>
<name>A0A5P0YXL2_9ACTN</name>
<feature type="transmembrane region" description="Helical" evidence="2">
    <location>
        <begin position="117"/>
        <end position="138"/>
    </location>
</feature>
<keyword evidence="6" id="KW-1185">Reference proteome</keyword>
<keyword evidence="2" id="KW-0472">Membrane</keyword>
<evidence type="ECO:0000256" key="2">
    <source>
        <dbReference type="SAM" id="Phobius"/>
    </source>
</evidence>
<dbReference type="Proteomes" id="UP000320857">
    <property type="component" value="Unassembled WGS sequence"/>
</dbReference>
<proteinExistence type="predicted"/>
<evidence type="ECO:0000313" key="4">
    <source>
        <dbReference type="EMBL" id="MBB1258609.1"/>
    </source>
</evidence>
<evidence type="ECO:0000313" key="5">
    <source>
        <dbReference type="EMBL" id="MQS05026.1"/>
    </source>
</evidence>
<dbReference type="AlphaFoldDB" id="A0A5P0YXL2"/>
<feature type="transmembrane region" description="Helical" evidence="2">
    <location>
        <begin position="158"/>
        <end position="179"/>
    </location>
</feature>
<dbReference type="RefSeq" id="WP_143651218.1">
    <property type="nucleotide sequence ID" value="NZ_JABJWZ010000029.1"/>
</dbReference>
<evidence type="ECO:0000313" key="7">
    <source>
        <dbReference type="Proteomes" id="UP000517765"/>
    </source>
</evidence>
<evidence type="ECO:0000313" key="6">
    <source>
        <dbReference type="Proteomes" id="UP000320857"/>
    </source>
</evidence>
<reference evidence="3" key="3">
    <citation type="journal article" name="Syst. Appl. Microbiol.">
        <title>Streptomyces alkaliterrae sp. nov., isolated from an alkaline soil, and emended descriptions of Streptomyces alkaliphilus, Streptomyces calidiresistens and Streptomyces durbertensis.</title>
        <authorList>
            <person name="Swiecimska M."/>
            <person name="Golinska P."/>
            <person name="Nouioui I."/>
            <person name="Wypij M."/>
            <person name="Rai M."/>
            <person name="Sangal V."/>
            <person name="Goodfellow M."/>
        </authorList>
    </citation>
    <scope>NUCLEOTIDE SEQUENCE</scope>
    <source>
        <strain evidence="3">OF3</strain>
        <strain evidence="4">OF8</strain>
    </source>
</reference>
<dbReference type="Proteomes" id="UP000525686">
    <property type="component" value="Unassembled WGS sequence"/>
</dbReference>
<dbReference type="InterPro" id="IPR018723">
    <property type="entry name" value="DUF2254_membrane"/>
</dbReference>
<dbReference type="OrthoDB" id="2955631at2"/>
<evidence type="ECO:0000313" key="3">
    <source>
        <dbReference type="EMBL" id="MBB1252837.1"/>
    </source>
</evidence>